<keyword evidence="11" id="KW-1133">Transmembrane helix</keyword>
<proteinExistence type="inferred from homology"/>
<evidence type="ECO:0000256" key="6">
    <source>
        <dbReference type="ARBA" id="ARBA00023157"/>
    </source>
</evidence>
<dbReference type="SUPFAM" id="SSF49503">
    <property type="entry name" value="Cupredoxins"/>
    <property type="match status" value="1"/>
</dbReference>
<dbReference type="PANTHER" id="PTHR33021:SF14">
    <property type="entry name" value="OS01G0272700 PROTEIN"/>
    <property type="match status" value="1"/>
</dbReference>
<feature type="region of interest" description="Disordered" evidence="10">
    <location>
        <begin position="184"/>
        <end position="224"/>
    </location>
</feature>
<dbReference type="GO" id="GO:0005886">
    <property type="term" value="C:plasma membrane"/>
    <property type="evidence" value="ECO:0007669"/>
    <property type="project" value="UniProtKB-SubCell"/>
</dbReference>
<dbReference type="CDD" id="cd11019">
    <property type="entry name" value="OsENODL1_like"/>
    <property type="match status" value="1"/>
</dbReference>
<feature type="transmembrane region" description="Helical" evidence="11">
    <location>
        <begin position="51"/>
        <end position="70"/>
    </location>
</feature>
<evidence type="ECO:0000256" key="3">
    <source>
        <dbReference type="ARBA" id="ARBA00022622"/>
    </source>
</evidence>
<keyword evidence="13" id="KW-1185">Reference proteome</keyword>
<dbReference type="GO" id="GO:0009055">
    <property type="term" value="F:electron transfer activity"/>
    <property type="evidence" value="ECO:0007669"/>
    <property type="project" value="InterPro"/>
</dbReference>
<dbReference type="RefSeq" id="XP_015953865.2">
    <property type="nucleotide sequence ID" value="XM_016098379.3"/>
</dbReference>
<evidence type="ECO:0000256" key="5">
    <source>
        <dbReference type="ARBA" id="ARBA00023136"/>
    </source>
</evidence>
<evidence type="ECO:0000313" key="14">
    <source>
        <dbReference type="RefSeq" id="XP_015953865.2"/>
    </source>
</evidence>
<reference evidence="13" key="1">
    <citation type="journal article" date="2016" name="Nat. Genet.">
        <title>The genome sequences of Arachis duranensis and Arachis ipaensis, the diploid ancestors of cultivated peanut.</title>
        <authorList>
            <person name="Bertioli D.J."/>
            <person name="Cannon S.B."/>
            <person name="Froenicke L."/>
            <person name="Huang G."/>
            <person name="Farmer A.D."/>
            <person name="Cannon E.K."/>
            <person name="Liu X."/>
            <person name="Gao D."/>
            <person name="Clevenger J."/>
            <person name="Dash S."/>
            <person name="Ren L."/>
            <person name="Moretzsohn M.C."/>
            <person name="Shirasawa K."/>
            <person name="Huang W."/>
            <person name="Vidigal B."/>
            <person name="Abernathy B."/>
            <person name="Chu Y."/>
            <person name="Niederhuth C.E."/>
            <person name="Umale P."/>
            <person name="Araujo A.C."/>
            <person name="Kozik A."/>
            <person name="Kim K.D."/>
            <person name="Burow M.D."/>
            <person name="Varshney R.K."/>
            <person name="Wang X."/>
            <person name="Zhang X."/>
            <person name="Barkley N."/>
            <person name="Guimaraes P.M."/>
            <person name="Isobe S."/>
            <person name="Guo B."/>
            <person name="Liao B."/>
            <person name="Stalker H.T."/>
            <person name="Schmitz R.J."/>
            <person name="Scheffler B.E."/>
            <person name="Leal-Bertioli S.C."/>
            <person name="Xun X."/>
            <person name="Jackson S.A."/>
            <person name="Michelmore R."/>
            <person name="Ozias-Akins P."/>
        </authorList>
    </citation>
    <scope>NUCLEOTIDE SEQUENCE [LARGE SCALE GENOMIC DNA]</scope>
    <source>
        <strain evidence="13">cv. V14167</strain>
    </source>
</reference>
<evidence type="ECO:0000256" key="8">
    <source>
        <dbReference type="ARBA" id="ARBA00023288"/>
    </source>
</evidence>
<dbReference type="InterPro" id="IPR041846">
    <property type="entry name" value="ENL_dom"/>
</dbReference>
<reference evidence="14" key="2">
    <citation type="submission" date="2025-08" db="UniProtKB">
        <authorList>
            <consortium name="RefSeq"/>
        </authorList>
    </citation>
    <scope>IDENTIFICATION</scope>
    <source>
        <tissue evidence="14">Whole plant</tissue>
    </source>
</reference>
<keyword evidence="7" id="KW-0325">Glycoprotein</keyword>
<evidence type="ECO:0000256" key="7">
    <source>
        <dbReference type="ARBA" id="ARBA00023180"/>
    </source>
</evidence>
<keyword evidence="2" id="KW-1003">Cell membrane</keyword>
<keyword evidence="5 11" id="KW-0472">Membrane</keyword>
<name>A0A6P4CN49_ARADU</name>
<dbReference type="InterPro" id="IPR039391">
    <property type="entry name" value="Phytocyanin-like"/>
</dbReference>
<dbReference type="Gene3D" id="2.60.40.420">
    <property type="entry name" value="Cupredoxins - blue copper proteins"/>
    <property type="match status" value="1"/>
</dbReference>
<dbReference type="FunFam" id="2.60.40.420:FF:000010">
    <property type="entry name" value="Early nodulin-like protein 1"/>
    <property type="match status" value="1"/>
</dbReference>
<evidence type="ECO:0000256" key="10">
    <source>
        <dbReference type="SAM" id="MobiDB-lite"/>
    </source>
</evidence>
<dbReference type="AlphaFoldDB" id="A0A6P4CN49"/>
<evidence type="ECO:0000256" key="4">
    <source>
        <dbReference type="ARBA" id="ARBA00022729"/>
    </source>
</evidence>
<feature type="transmembrane region" description="Helical" evidence="11">
    <location>
        <begin position="226"/>
        <end position="247"/>
    </location>
</feature>
<dbReference type="Proteomes" id="UP000515211">
    <property type="component" value="Chromosome 3"/>
</dbReference>
<dbReference type="KEGG" id="adu:107478242"/>
<comment type="similarity">
    <text evidence="9">Belongs to the early nodulin-like (ENODL) family.</text>
</comment>
<dbReference type="GeneID" id="107478242"/>
<dbReference type="Pfam" id="PF02298">
    <property type="entry name" value="Cu_bind_like"/>
    <property type="match status" value="1"/>
</dbReference>
<dbReference type="InterPro" id="IPR008972">
    <property type="entry name" value="Cupredoxin"/>
</dbReference>
<evidence type="ECO:0000256" key="9">
    <source>
        <dbReference type="ARBA" id="ARBA00035011"/>
    </source>
</evidence>
<organism evidence="13 14">
    <name type="scientific">Arachis duranensis</name>
    <name type="common">Wild peanut</name>
    <dbReference type="NCBI Taxonomy" id="130453"/>
    <lineage>
        <taxon>Eukaryota</taxon>
        <taxon>Viridiplantae</taxon>
        <taxon>Streptophyta</taxon>
        <taxon>Embryophyta</taxon>
        <taxon>Tracheophyta</taxon>
        <taxon>Spermatophyta</taxon>
        <taxon>Magnoliopsida</taxon>
        <taxon>eudicotyledons</taxon>
        <taxon>Gunneridae</taxon>
        <taxon>Pentapetalae</taxon>
        <taxon>rosids</taxon>
        <taxon>fabids</taxon>
        <taxon>Fabales</taxon>
        <taxon>Fabaceae</taxon>
        <taxon>Papilionoideae</taxon>
        <taxon>50 kb inversion clade</taxon>
        <taxon>dalbergioids sensu lato</taxon>
        <taxon>Dalbergieae</taxon>
        <taxon>Pterocarpus clade</taxon>
        <taxon>Arachis</taxon>
    </lineage>
</organism>
<dbReference type="InterPro" id="IPR003245">
    <property type="entry name" value="Phytocyanin_dom"/>
</dbReference>
<keyword evidence="4" id="KW-0732">Signal</keyword>
<evidence type="ECO:0000256" key="1">
    <source>
        <dbReference type="ARBA" id="ARBA00004609"/>
    </source>
</evidence>
<dbReference type="GO" id="GO:0098552">
    <property type="term" value="C:side of membrane"/>
    <property type="evidence" value="ECO:0007669"/>
    <property type="project" value="UniProtKB-KW"/>
</dbReference>
<feature type="compositionally biased region" description="Low complexity" evidence="10">
    <location>
        <begin position="206"/>
        <end position="224"/>
    </location>
</feature>
<evidence type="ECO:0000256" key="11">
    <source>
        <dbReference type="SAM" id="Phobius"/>
    </source>
</evidence>
<evidence type="ECO:0000256" key="2">
    <source>
        <dbReference type="ARBA" id="ARBA00022475"/>
    </source>
</evidence>
<gene>
    <name evidence="14" type="primary">LOC107478242</name>
</gene>
<dbReference type="PROSITE" id="PS51485">
    <property type="entry name" value="PHYTOCYANIN"/>
    <property type="match status" value="1"/>
</dbReference>
<keyword evidence="3" id="KW-0336">GPI-anchor</keyword>
<protein>
    <submittedName>
        <fullName evidence="14">Early nodulin-like protein 1 isoform X1</fullName>
    </submittedName>
</protein>
<feature type="domain" description="Phytocyanin" evidence="12">
    <location>
        <begin position="77"/>
        <end position="178"/>
    </location>
</feature>
<evidence type="ECO:0000313" key="13">
    <source>
        <dbReference type="Proteomes" id="UP000515211"/>
    </source>
</evidence>
<dbReference type="PANTHER" id="PTHR33021">
    <property type="entry name" value="BLUE COPPER PROTEIN"/>
    <property type="match status" value="1"/>
</dbReference>
<keyword evidence="11" id="KW-0812">Transmembrane</keyword>
<keyword evidence="8" id="KW-0449">Lipoprotein</keyword>
<evidence type="ECO:0000259" key="12">
    <source>
        <dbReference type="PROSITE" id="PS51485"/>
    </source>
</evidence>
<dbReference type="SMR" id="A0A6P4CN49"/>
<keyword evidence="6" id="KW-1015">Disulfide bond</keyword>
<feature type="transmembrane region" description="Helical" evidence="11">
    <location>
        <begin position="20"/>
        <end position="39"/>
    </location>
</feature>
<comment type="subcellular location">
    <subcellularLocation>
        <location evidence="1">Cell membrane</location>
        <topology evidence="1">Lipid-anchor</topology>
        <topology evidence="1">GPI-anchor</topology>
    </subcellularLocation>
</comment>
<sequence>MPLPAKVFRNKFHVIQYNGYPLVILISLIILIICINFNIHTTTLVLIPEVFHVIMTFLGLLLLPLLLSFLSSQALARKFDVGGRDGWVVKPYENYNHWAQRNRFQVNDTLHFKYIEGSDSVLAVKEEDYNSCNTNSPMEKMDDGDSIFHLNNSGPFFFISGNTQNCQNGQKLFIIVMAVRHHNPSPPTPVAPSSEAPSLPPQQIDPFSFSSPVPSPSNEPSSSTRFGGFSTSVGVGVWVILIFTSFIELV</sequence>
<accession>A0A6P4CN49</accession>